<keyword evidence="3" id="KW-0285">Flavoprotein</keyword>
<dbReference type="InterPro" id="IPR051473">
    <property type="entry name" value="P2Ox-like"/>
</dbReference>
<evidence type="ECO:0000256" key="3">
    <source>
        <dbReference type="ARBA" id="ARBA00022630"/>
    </source>
</evidence>
<comment type="similarity">
    <text evidence="2">Belongs to the GMC oxidoreductase family.</text>
</comment>
<proteinExistence type="inferred from homology"/>
<evidence type="ECO:0000259" key="7">
    <source>
        <dbReference type="Pfam" id="PF05199"/>
    </source>
</evidence>
<dbReference type="EMBL" id="CP047652">
    <property type="protein sequence ID" value="QHI95060.1"/>
    <property type="molecule type" value="Genomic_DNA"/>
</dbReference>
<feature type="domain" description="Glucose-methanol-choline oxidoreductase C-terminal" evidence="7">
    <location>
        <begin position="402"/>
        <end position="519"/>
    </location>
</feature>
<dbReference type="Pfam" id="PF00732">
    <property type="entry name" value="GMC_oxred_N"/>
    <property type="match status" value="1"/>
</dbReference>
<dbReference type="AlphaFoldDB" id="A0A6P1NET1"/>
<dbReference type="InterPro" id="IPR036188">
    <property type="entry name" value="FAD/NAD-bd_sf"/>
</dbReference>
<dbReference type="Proteomes" id="UP000463975">
    <property type="component" value="Chromosome"/>
</dbReference>
<dbReference type="PANTHER" id="PTHR42784">
    <property type="entry name" value="PYRANOSE 2-OXIDASE"/>
    <property type="match status" value="1"/>
</dbReference>
<evidence type="ECO:0000259" key="6">
    <source>
        <dbReference type="Pfam" id="PF00732"/>
    </source>
</evidence>
<organism evidence="8 9">
    <name type="scientific">Aristophania vespae</name>
    <dbReference type="NCBI Taxonomy" id="2697033"/>
    <lineage>
        <taxon>Bacteria</taxon>
        <taxon>Pseudomonadati</taxon>
        <taxon>Pseudomonadota</taxon>
        <taxon>Alphaproteobacteria</taxon>
        <taxon>Acetobacterales</taxon>
        <taxon>Acetobacteraceae</taxon>
        <taxon>Aristophania</taxon>
    </lineage>
</organism>
<evidence type="ECO:0000256" key="2">
    <source>
        <dbReference type="ARBA" id="ARBA00010790"/>
    </source>
</evidence>
<feature type="domain" description="Glucose-methanol-choline oxidoreductase N-terminal" evidence="6">
    <location>
        <begin position="217"/>
        <end position="314"/>
    </location>
</feature>
<keyword evidence="9" id="KW-1185">Reference proteome</keyword>
<sequence>MTTQYDADVIIVGSGALGSNAAHALAEKGKSVILLETGNWIPRWKIVENFRSSPRKGNHDDPYPNTPWAPVSFDPNYIENTGSFQFLPGMLHLVGGTTWHWAAATWRLLPNDFKMKTLYGVGRDWPISYDDLESWYVKAEYALGVAGSDIEDQSGQGRKSVYPPRSTPYPVPPEAETYYFQRLKARIAPEGYHFIHEPNARTNKPWDGRPGCSGNNNCMPVCPIGAMYSGDVHARHAQNAGAKIITDATAYKLEKGENGKIVAVHCRSSDNSEHRLTARYFMIAANGLETPKLLLMSDVANSSDQVGRNLMDHTGMGLQFLADEPLWPGRGPVQQGCIFNMRDGAFRSEHSAIKHALTNTVPNRAITEHLLKKNIVGPELDKQIRHMAARWVDVSTVFEILPHPENRVQPSTTHKTSNGIPTLKVHYNPDEYMRLGSLKAKEDFAKFVKIMNGTVIEDNTGWQNRDHIMGTVIMGDNPRDSVVDKDCRTWDHSNLFLATTGVFSSSSVVNPTLTGVAMALRSADIIAREV</sequence>
<comment type="cofactor">
    <cofactor evidence="1">
        <name>FAD</name>
        <dbReference type="ChEBI" id="CHEBI:57692"/>
    </cofactor>
</comment>
<name>A0A6P1NET1_9PROT</name>
<keyword evidence="5" id="KW-0560">Oxidoreductase</keyword>
<dbReference type="InterPro" id="IPR000172">
    <property type="entry name" value="GMC_OxRdtase_N"/>
</dbReference>
<keyword evidence="4" id="KW-0274">FAD</keyword>
<dbReference type="RefSeq" id="WP_160618138.1">
    <property type="nucleotide sequence ID" value="NZ_CP047652.1"/>
</dbReference>
<evidence type="ECO:0000313" key="9">
    <source>
        <dbReference type="Proteomes" id="UP000463975"/>
    </source>
</evidence>
<dbReference type="Pfam" id="PF05199">
    <property type="entry name" value="GMC_oxred_C"/>
    <property type="match status" value="1"/>
</dbReference>
<protein>
    <submittedName>
        <fullName evidence="8">FAD-binding protein</fullName>
    </submittedName>
</protein>
<evidence type="ECO:0000256" key="4">
    <source>
        <dbReference type="ARBA" id="ARBA00022827"/>
    </source>
</evidence>
<evidence type="ECO:0000313" key="8">
    <source>
        <dbReference type="EMBL" id="QHI95060.1"/>
    </source>
</evidence>
<dbReference type="Gene3D" id="3.50.50.60">
    <property type="entry name" value="FAD/NAD(P)-binding domain"/>
    <property type="match status" value="2"/>
</dbReference>
<evidence type="ECO:0000256" key="1">
    <source>
        <dbReference type="ARBA" id="ARBA00001974"/>
    </source>
</evidence>
<dbReference type="KEGG" id="bomb:GT348_00910"/>
<dbReference type="InterPro" id="IPR007867">
    <property type="entry name" value="GMC_OxRtase_C"/>
</dbReference>
<dbReference type="GO" id="GO:0016614">
    <property type="term" value="F:oxidoreductase activity, acting on CH-OH group of donors"/>
    <property type="evidence" value="ECO:0007669"/>
    <property type="project" value="InterPro"/>
</dbReference>
<dbReference type="PANTHER" id="PTHR42784:SF1">
    <property type="entry name" value="PYRANOSE 2-OXIDASE"/>
    <property type="match status" value="1"/>
</dbReference>
<dbReference type="GO" id="GO:0050660">
    <property type="term" value="F:flavin adenine dinucleotide binding"/>
    <property type="evidence" value="ECO:0007669"/>
    <property type="project" value="InterPro"/>
</dbReference>
<dbReference type="SUPFAM" id="SSF51905">
    <property type="entry name" value="FAD/NAD(P)-binding domain"/>
    <property type="match status" value="1"/>
</dbReference>
<gene>
    <name evidence="8" type="ORF">GT348_00910</name>
</gene>
<dbReference type="Pfam" id="PF13450">
    <property type="entry name" value="NAD_binding_8"/>
    <property type="match status" value="1"/>
</dbReference>
<reference evidence="8 9" key="1">
    <citation type="submission" date="2020-01" db="EMBL/GenBank/DDBJ databases">
        <title>Genome sequencing of strain KACC 21507.</title>
        <authorList>
            <person name="Heo J."/>
            <person name="Kim S.-J."/>
            <person name="Kim J.-S."/>
            <person name="Hong S.-B."/>
            <person name="Kwon S.-W."/>
        </authorList>
    </citation>
    <scope>NUCLEOTIDE SEQUENCE [LARGE SCALE GENOMIC DNA]</scope>
    <source>
        <strain evidence="8 9">KACC 21507</strain>
    </source>
</reference>
<accession>A0A6P1NET1</accession>
<evidence type="ECO:0000256" key="5">
    <source>
        <dbReference type="ARBA" id="ARBA00023002"/>
    </source>
</evidence>